<accession>A0A0P6X3G6</accession>
<protein>
    <recommendedName>
        <fullName evidence="2">histidine kinase</fullName>
        <ecNumber evidence="2">2.7.13.3</ecNumber>
    </recommendedName>
</protein>
<dbReference type="SUPFAM" id="SSF55874">
    <property type="entry name" value="ATPase domain of HSP90 chaperone/DNA topoisomerase II/histidine kinase"/>
    <property type="match status" value="1"/>
</dbReference>
<keyword evidence="3 10" id="KW-0597">Phosphoprotein</keyword>
<evidence type="ECO:0000256" key="1">
    <source>
        <dbReference type="ARBA" id="ARBA00000085"/>
    </source>
</evidence>
<dbReference type="SUPFAM" id="SSF46689">
    <property type="entry name" value="Homeodomain-like"/>
    <property type="match status" value="2"/>
</dbReference>
<proteinExistence type="predicted"/>
<organism evidence="14 15">
    <name type="scientific">Levilinea saccharolytica</name>
    <dbReference type="NCBI Taxonomy" id="229921"/>
    <lineage>
        <taxon>Bacteria</taxon>
        <taxon>Bacillati</taxon>
        <taxon>Chloroflexota</taxon>
        <taxon>Anaerolineae</taxon>
        <taxon>Anaerolineales</taxon>
        <taxon>Anaerolineaceae</taxon>
        <taxon>Levilinea</taxon>
    </lineage>
</organism>
<evidence type="ECO:0000259" key="13">
    <source>
        <dbReference type="PROSITE" id="PS50110"/>
    </source>
</evidence>
<comment type="caution">
    <text evidence="14">The sequence shown here is derived from an EMBL/GenBank/DDBJ whole genome shotgun (WGS) entry which is preliminary data.</text>
</comment>
<dbReference type="InterPro" id="IPR003594">
    <property type="entry name" value="HATPase_dom"/>
</dbReference>
<dbReference type="InterPro" id="IPR003661">
    <property type="entry name" value="HisK_dim/P_dom"/>
</dbReference>
<feature type="domain" description="HTH araC/xylS-type" evidence="11">
    <location>
        <begin position="1079"/>
        <end position="1177"/>
    </location>
</feature>
<dbReference type="InterPro" id="IPR028082">
    <property type="entry name" value="Peripla_BP_I"/>
</dbReference>
<evidence type="ECO:0000256" key="8">
    <source>
        <dbReference type="ARBA" id="ARBA00023125"/>
    </source>
</evidence>
<dbReference type="InterPro" id="IPR046335">
    <property type="entry name" value="LacI/GalR-like_sensor"/>
</dbReference>
<dbReference type="InterPro" id="IPR001789">
    <property type="entry name" value="Sig_transdc_resp-reg_receiver"/>
</dbReference>
<dbReference type="PANTHER" id="PTHR43047">
    <property type="entry name" value="TWO-COMPONENT HISTIDINE PROTEIN KINASE"/>
    <property type="match status" value="1"/>
</dbReference>
<dbReference type="InterPro" id="IPR036097">
    <property type="entry name" value="HisK_dim/P_sf"/>
</dbReference>
<dbReference type="GO" id="GO:0003700">
    <property type="term" value="F:DNA-binding transcription factor activity"/>
    <property type="evidence" value="ECO:0007669"/>
    <property type="project" value="InterPro"/>
</dbReference>
<dbReference type="PROSITE" id="PS50109">
    <property type="entry name" value="HIS_KIN"/>
    <property type="match status" value="1"/>
</dbReference>
<dbReference type="PROSITE" id="PS50110">
    <property type="entry name" value="RESPONSE_REGULATORY"/>
    <property type="match status" value="1"/>
</dbReference>
<dbReference type="Proteomes" id="UP000050501">
    <property type="component" value="Unassembled WGS sequence"/>
</dbReference>
<dbReference type="Gene3D" id="3.40.50.2300">
    <property type="match status" value="3"/>
</dbReference>
<keyword evidence="5" id="KW-0418">Kinase</keyword>
<dbReference type="STRING" id="229921.ADN01_16400"/>
<feature type="domain" description="Histidine kinase" evidence="12">
    <location>
        <begin position="581"/>
        <end position="804"/>
    </location>
</feature>
<dbReference type="SMART" id="SM00387">
    <property type="entry name" value="HATPase_c"/>
    <property type="match status" value="1"/>
</dbReference>
<comment type="catalytic activity">
    <reaction evidence="1">
        <text>ATP + protein L-histidine = ADP + protein N-phospho-L-histidine.</text>
        <dbReference type="EC" id="2.7.13.3"/>
    </reaction>
</comment>
<keyword evidence="15" id="KW-1185">Reference proteome</keyword>
<dbReference type="InterPro" id="IPR036890">
    <property type="entry name" value="HATPase_C_sf"/>
</dbReference>
<dbReference type="PROSITE" id="PS01124">
    <property type="entry name" value="HTH_ARAC_FAMILY_2"/>
    <property type="match status" value="1"/>
</dbReference>
<evidence type="ECO:0000256" key="10">
    <source>
        <dbReference type="PROSITE-ProRule" id="PRU00169"/>
    </source>
</evidence>
<evidence type="ECO:0000259" key="11">
    <source>
        <dbReference type="PROSITE" id="PS01124"/>
    </source>
</evidence>
<dbReference type="CDD" id="cd06267">
    <property type="entry name" value="PBP1_LacI_sugar_binding-like"/>
    <property type="match status" value="1"/>
</dbReference>
<dbReference type="InterPro" id="IPR004358">
    <property type="entry name" value="Sig_transdc_His_kin-like_C"/>
</dbReference>
<keyword evidence="7" id="KW-0805">Transcription regulation</keyword>
<evidence type="ECO:0000256" key="2">
    <source>
        <dbReference type="ARBA" id="ARBA00012438"/>
    </source>
</evidence>
<evidence type="ECO:0000256" key="4">
    <source>
        <dbReference type="ARBA" id="ARBA00022679"/>
    </source>
</evidence>
<evidence type="ECO:0000256" key="3">
    <source>
        <dbReference type="ARBA" id="ARBA00022553"/>
    </source>
</evidence>
<dbReference type="InterPro" id="IPR018060">
    <property type="entry name" value="HTH_AraC"/>
</dbReference>
<dbReference type="InterPro" id="IPR005467">
    <property type="entry name" value="His_kinase_dom"/>
</dbReference>
<dbReference type="GO" id="GO:0043565">
    <property type="term" value="F:sequence-specific DNA binding"/>
    <property type="evidence" value="ECO:0007669"/>
    <property type="project" value="InterPro"/>
</dbReference>
<feature type="modified residue" description="4-aspartylphosphate" evidence="10">
    <location>
        <position position="996"/>
    </location>
</feature>
<dbReference type="CDD" id="cd00082">
    <property type="entry name" value="HisKA"/>
    <property type="match status" value="1"/>
</dbReference>
<dbReference type="GO" id="GO:0005886">
    <property type="term" value="C:plasma membrane"/>
    <property type="evidence" value="ECO:0007669"/>
    <property type="project" value="TreeGrafter"/>
</dbReference>
<dbReference type="GO" id="GO:0000155">
    <property type="term" value="F:phosphorelay sensor kinase activity"/>
    <property type="evidence" value="ECO:0007669"/>
    <property type="project" value="InterPro"/>
</dbReference>
<keyword evidence="4" id="KW-0808">Transferase</keyword>
<dbReference type="InterPro" id="IPR011006">
    <property type="entry name" value="CheY-like_superfamily"/>
</dbReference>
<dbReference type="PANTHER" id="PTHR43047:SF72">
    <property type="entry name" value="OSMOSENSING HISTIDINE PROTEIN KINASE SLN1"/>
    <property type="match status" value="1"/>
</dbReference>
<dbReference type="EC" id="2.7.13.3" evidence="2"/>
<dbReference type="SUPFAM" id="SSF47384">
    <property type="entry name" value="Homodimeric domain of signal transducing histidine kinase"/>
    <property type="match status" value="1"/>
</dbReference>
<evidence type="ECO:0000259" key="12">
    <source>
        <dbReference type="PROSITE" id="PS50109"/>
    </source>
</evidence>
<evidence type="ECO:0000256" key="6">
    <source>
        <dbReference type="ARBA" id="ARBA00023012"/>
    </source>
</evidence>
<dbReference type="SUPFAM" id="SSF52172">
    <property type="entry name" value="CheY-like"/>
    <property type="match status" value="2"/>
</dbReference>
<evidence type="ECO:0000256" key="5">
    <source>
        <dbReference type="ARBA" id="ARBA00022777"/>
    </source>
</evidence>
<keyword evidence="8" id="KW-0238">DNA-binding</keyword>
<dbReference type="InterPro" id="IPR009057">
    <property type="entry name" value="Homeodomain-like_sf"/>
</dbReference>
<dbReference type="SUPFAM" id="SSF53822">
    <property type="entry name" value="Periplasmic binding protein-like I"/>
    <property type="match status" value="1"/>
</dbReference>
<dbReference type="AlphaFoldDB" id="A0A0P6X3G6"/>
<dbReference type="CDD" id="cd00156">
    <property type="entry name" value="REC"/>
    <property type="match status" value="1"/>
</dbReference>
<name>A0A0P6X3G6_9CHLR</name>
<evidence type="ECO:0000313" key="15">
    <source>
        <dbReference type="Proteomes" id="UP000050501"/>
    </source>
</evidence>
<reference evidence="14 15" key="1">
    <citation type="submission" date="2015-07" db="EMBL/GenBank/DDBJ databases">
        <title>Genome sequence of Levilinea saccharolytica DSM 16555.</title>
        <authorList>
            <person name="Hemp J."/>
            <person name="Ward L.M."/>
            <person name="Pace L.A."/>
            <person name="Fischer W.W."/>
        </authorList>
    </citation>
    <scope>NUCLEOTIDE SEQUENCE [LARGE SCALE GENOMIC DNA]</scope>
    <source>
        <strain evidence="14 15">KIBI-1</strain>
    </source>
</reference>
<dbReference type="EMBL" id="LGCM01000060">
    <property type="protein sequence ID" value="KPL77467.1"/>
    <property type="molecule type" value="Genomic_DNA"/>
</dbReference>
<dbReference type="Gene3D" id="3.30.565.10">
    <property type="entry name" value="Histidine kinase-like ATPase, C-terminal domain"/>
    <property type="match status" value="1"/>
</dbReference>
<evidence type="ECO:0000313" key="14">
    <source>
        <dbReference type="EMBL" id="KPL77467.1"/>
    </source>
</evidence>
<dbReference type="Pfam" id="PF00512">
    <property type="entry name" value="HisKA"/>
    <property type="match status" value="1"/>
</dbReference>
<dbReference type="FunFam" id="3.30.565.10:FF:000006">
    <property type="entry name" value="Sensor histidine kinase WalK"/>
    <property type="match status" value="1"/>
</dbReference>
<feature type="domain" description="Response regulatory" evidence="13">
    <location>
        <begin position="945"/>
        <end position="1063"/>
    </location>
</feature>
<dbReference type="Gene3D" id="1.10.10.60">
    <property type="entry name" value="Homeodomain-like"/>
    <property type="match status" value="2"/>
</dbReference>
<keyword evidence="6" id="KW-0902">Two-component regulatory system</keyword>
<dbReference type="PRINTS" id="PR00344">
    <property type="entry name" value="BCTRLSENSOR"/>
</dbReference>
<keyword evidence="9" id="KW-0804">Transcription</keyword>
<dbReference type="Pfam" id="PF02518">
    <property type="entry name" value="HATPase_c"/>
    <property type="match status" value="1"/>
</dbReference>
<evidence type="ECO:0000256" key="7">
    <source>
        <dbReference type="ARBA" id="ARBA00023015"/>
    </source>
</evidence>
<dbReference type="GO" id="GO:0009927">
    <property type="term" value="F:histidine phosphotransfer kinase activity"/>
    <property type="evidence" value="ECO:0007669"/>
    <property type="project" value="TreeGrafter"/>
</dbReference>
<dbReference type="SMART" id="SM00388">
    <property type="entry name" value="HisKA"/>
    <property type="match status" value="1"/>
</dbReference>
<dbReference type="SMART" id="SM00342">
    <property type="entry name" value="HTH_ARAC"/>
    <property type="match status" value="1"/>
</dbReference>
<sequence length="1177" mass="131154">MRLSKAPRPTIGILAGWQFYRTATNLSYLMPIFRGMSRAAQILDCNVLFGCGIGPSASPSDPYRPAWPEAADEQDFVPIGPWNVHALIVAAPLHSPARAKYLQQLRSAGLPVLFIGSGEPGPTIQANNTAGIFAAVKHLVDHGRRRIAFLAGSSDDLLGDSGQRLNTFRQVSADFGLPQDNRLIVYGRHVYDGGFASAQQILASGADFEALIASNDESAIGAMDALSQAGRRIPEDVAVIGFDNRLEGAVHQPALTSVHVPLFNMGYQAVDQMYRHLTLEQPLAESTEVDSYLVIRSSCGCGGGTSTQMSITTQQPLFQQIASKIQKQAFDLSENETLTLCQNLTEAFEISCNSDSRGAFFATLDDVLERTVKSQDGAHIWQDAISMLGMSLKESDSAPLGRDMLDEARVAISAQMQQQYRQHVLNERWNSSRLSLLTARLLTALEEKQIYEILARYLPDLGIELANVIIFEGEGDDPFAWSVLRNALNAEEPMRRFRSQDYPPEGQFSEDCSYQLTLVPLTDQTGQIGFMVFDTGQLNLFGAIVQQLGSALNTARLYRQATEARQAAEEANRLKSRFLSTISHELRTPLNLVVGLSGLLLEEGDEEFSSLPERTRRDIERIFAYAQYLGGLINDVIDLASSGAGRLRLQWEAVDLNETLRIISDSGAQLAQDKGLKWRTEFPDEPIWVWGDRTRLRQVTLNLVSNAVKFTAHGEVCLKLTRANGQARISVRDTGLGIPEEERDRIFEAFHRSERSLAGGYPGLGLGLSICKTIIEMHGGQVGVQSSGVEDQGAEFWAELPEFTAHETQQPKVIAAEEEKTILLLFQSPADHQYLRERLHQEQVKLQEAPLDQPQEWQTLLAISPPQAIVLEIDDNSNLAWRAMKMIKGLPSVQDIPVMFYNTSAQGESLLKLDYLTKPIEPEVLLRALDQNLTLAEPEAQTVRTFLVVDDDINTLEMHARLLRLHSDANRVLAAQNGREALNLLLKEKVDLVLLDLQMPDMDGFAVLQAMHEAPWTRNIPVIVISGKDLTEEDLARLNEGVAVVLRKGIFAANETISHINAVLERKRRLSMDAQRLVRMAMLFIHENYTQPITRSDIARHINIAEDYLTFCFRQELGTTPIKYLQRYRIHQAKKMLKETTLSVTEIALAVGFSDSGYFSRVFHRETGSPPETFRRI</sequence>
<dbReference type="Pfam" id="PF13377">
    <property type="entry name" value="Peripla_BP_3"/>
    <property type="match status" value="1"/>
</dbReference>
<dbReference type="Pfam" id="PF12833">
    <property type="entry name" value="HTH_18"/>
    <property type="match status" value="1"/>
</dbReference>
<evidence type="ECO:0000256" key="9">
    <source>
        <dbReference type="ARBA" id="ARBA00023163"/>
    </source>
</evidence>
<gene>
    <name evidence="14" type="ORF">ADN01_16400</name>
</gene>
<dbReference type="SMART" id="SM00448">
    <property type="entry name" value="REC"/>
    <property type="match status" value="1"/>
</dbReference>
<dbReference type="Pfam" id="PF00072">
    <property type="entry name" value="Response_reg"/>
    <property type="match status" value="1"/>
</dbReference>
<dbReference type="Gene3D" id="1.10.287.130">
    <property type="match status" value="1"/>
</dbReference>